<feature type="non-terminal residue" evidence="1">
    <location>
        <position position="100"/>
    </location>
</feature>
<keyword evidence="2" id="KW-1185">Reference proteome</keyword>
<organism evidence="1 2">
    <name type="scientific">Pelecanus crispus</name>
    <name type="common">Dalmatian pelican</name>
    <dbReference type="NCBI Taxonomy" id="36300"/>
    <lineage>
        <taxon>Eukaryota</taxon>
        <taxon>Metazoa</taxon>
        <taxon>Chordata</taxon>
        <taxon>Craniata</taxon>
        <taxon>Vertebrata</taxon>
        <taxon>Euteleostomi</taxon>
        <taxon>Archelosauria</taxon>
        <taxon>Archosauria</taxon>
        <taxon>Dinosauria</taxon>
        <taxon>Saurischia</taxon>
        <taxon>Theropoda</taxon>
        <taxon>Coelurosauria</taxon>
        <taxon>Aves</taxon>
        <taxon>Neognathae</taxon>
        <taxon>Neoaves</taxon>
        <taxon>Aequornithes</taxon>
        <taxon>Pelecaniformes</taxon>
        <taxon>Pelecanidae</taxon>
        <taxon>Pelecanus</taxon>
    </lineage>
</organism>
<dbReference type="AlphaFoldDB" id="A0A091SLU5"/>
<evidence type="ECO:0000313" key="1">
    <source>
        <dbReference type="EMBL" id="KFQ59333.1"/>
    </source>
</evidence>
<protein>
    <submittedName>
        <fullName evidence="1">Uncharacterized protein</fullName>
    </submittedName>
</protein>
<sequence>SSACAVFYKYSSMLVCVYVSLHRHLFSQVNKTKKSCLFFLSNALQSRRAVCTAWISARRSPWAHLISYSRSQTAPEASSSPKAKSCLCITSCAVTCPLRK</sequence>
<evidence type="ECO:0000313" key="2">
    <source>
        <dbReference type="Proteomes" id="UP000054150"/>
    </source>
</evidence>
<proteinExistence type="predicted"/>
<dbReference type="Proteomes" id="UP000054150">
    <property type="component" value="Unassembled WGS sequence"/>
</dbReference>
<dbReference type="EMBL" id="KK477145">
    <property type="protein sequence ID" value="KFQ59333.1"/>
    <property type="molecule type" value="Genomic_DNA"/>
</dbReference>
<reference evidence="1 2" key="1">
    <citation type="submission" date="2014-04" db="EMBL/GenBank/DDBJ databases">
        <title>Genome evolution of avian class.</title>
        <authorList>
            <person name="Zhang G."/>
            <person name="Li C."/>
        </authorList>
    </citation>
    <scope>NUCLEOTIDE SEQUENCE [LARGE SCALE GENOMIC DNA]</scope>
    <source>
        <strain evidence="1">BGI_N334</strain>
    </source>
</reference>
<feature type="non-terminal residue" evidence="1">
    <location>
        <position position="1"/>
    </location>
</feature>
<gene>
    <name evidence="1" type="ORF">N334_01938</name>
</gene>
<accession>A0A091SLU5</accession>
<name>A0A091SLU5_PELCR</name>